<dbReference type="Proteomes" id="UP000007174">
    <property type="component" value="Unassembled WGS sequence"/>
</dbReference>
<evidence type="ECO:0000313" key="5">
    <source>
        <dbReference type="Proteomes" id="UP000092177"/>
    </source>
</evidence>
<dbReference type="EMBL" id="LTAN01000010">
    <property type="protein sequence ID" value="OBR02790.1"/>
    <property type="molecule type" value="Genomic_DNA"/>
</dbReference>
<keyword evidence="5" id="KW-1185">Reference proteome</keyword>
<reference evidence="2" key="1">
    <citation type="submission" date="2011-12" db="EMBL/GenBank/DDBJ databases">
        <title>The genome sequence of Colletotrichum higginsianum IMI 34906.</title>
        <authorList>
            <person name="Ma L.-J."/>
            <person name="O'Connell R."/>
            <person name="van Themaat E.V.L."/>
            <person name="Stueber K."/>
            <person name="Young S.K."/>
            <person name="Zeng Q."/>
            <person name="Gargeya S."/>
            <person name="Fitzgerald M."/>
            <person name="Haas B."/>
            <person name="Abouelleil A."/>
            <person name="Alvarado L."/>
            <person name="Arachchi H.M."/>
            <person name="Berlin A."/>
            <person name="Chapman S.B."/>
            <person name="Gearin G."/>
            <person name="Goldberg J."/>
            <person name="Griggs A."/>
            <person name="Gujja S."/>
            <person name="Hansen M."/>
            <person name="Heiman D."/>
            <person name="Howarth C."/>
            <person name="Larimer J."/>
            <person name="Lui A."/>
            <person name="MacDonald P.J.P."/>
            <person name="McCowen C."/>
            <person name="Montmayeur A."/>
            <person name="Murphy C."/>
            <person name="Neiman D."/>
            <person name="Pearson M."/>
            <person name="Priest M."/>
            <person name="Roberts A."/>
            <person name="Saif S."/>
            <person name="Shea T."/>
            <person name="Sisk P."/>
            <person name="Stolte C."/>
            <person name="Sykes S."/>
            <person name="Wortman J."/>
            <person name="Nusbaum C."/>
            <person name="Birren B."/>
        </authorList>
    </citation>
    <scope>NUCLEOTIDE SEQUENCE</scope>
    <source>
        <strain evidence="2">IMI 349063</strain>
    </source>
</reference>
<dbReference type="EMBL" id="CACQ02007978">
    <property type="protein sequence ID" value="CCF45691.1"/>
    <property type="molecule type" value="Genomic_DNA"/>
</dbReference>
<evidence type="ECO:0000256" key="1">
    <source>
        <dbReference type="SAM" id="MobiDB-lite"/>
    </source>
</evidence>
<evidence type="ECO:0000313" key="3">
    <source>
        <dbReference type="EMBL" id="OBR02790.1"/>
    </source>
</evidence>
<dbReference type="Proteomes" id="UP000092177">
    <property type="component" value="Chromosome 10"/>
</dbReference>
<evidence type="ECO:0000313" key="4">
    <source>
        <dbReference type="Proteomes" id="UP000007174"/>
    </source>
</evidence>
<reference evidence="3" key="3">
    <citation type="submission" date="2016-02" db="EMBL/GenBank/DDBJ databases">
        <title>Resequencing and annotation of the Colletotrichum higginsianum genome.</title>
        <authorList>
            <person name="O'Connell R."/>
            <person name="Zambounis A."/>
            <person name="Thon M."/>
            <person name="Dallery J.-F."/>
        </authorList>
    </citation>
    <scope>NUCLEOTIDE SEQUENCE [LARGE SCALE GENOMIC DNA]</scope>
    <source>
        <strain evidence="3">IMI 349063</strain>
    </source>
</reference>
<name>H1VZM9_COLHI</name>
<organism evidence="2 4">
    <name type="scientific">Colletotrichum higginsianum (strain IMI 349063)</name>
    <name type="common">Crucifer anthracnose fungus</name>
    <dbReference type="NCBI Taxonomy" id="759273"/>
    <lineage>
        <taxon>Eukaryota</taxon>
        <taxon>Fungi</taxon>
        <taxon>Dikarya</taxon>
        <taxon>Ascomycota</taxon>
        <taxon>Pezizomycotina</taxon>
        <taxon>Sordariomycetes</taxon>
        <taxon>Hypocreomycetidae</taxon>
        <taxon>Glomerellales</taxon>
        <taxon>Glomerellaceae</taxon>
        <taxon>Colletotrichum</taxon>
        <taxon>Colletotrichum destructivum species complex</taxon>
    </lineage>
</organism>
<protein>
    <submittedName>
        <fullName evidence="2">Uncharacterized protein</fullName>
    </submittedName>
</protein>
<feature type="region of interest" description="Disordered" evidence="1">
    <location>
        <begin position="63"/>
        <end position="97"/>
    </location>
</feature>
<dbReference type="GeneID" id="28873097"/>
<sequence length="97" mass="10361">MRVVSVLLRDDSAGMPPPPPLCSTSSRLFSIFLENLSVINPGRFGSFGLTAVGMYAIYTSDGGTEDHSTSVATISHPRPAAQRKQNLPAKRGRAQDS</sequence>
<evidence type="ECO:0000313" key="2">
    <source>
        <dbReference type="EMBL" id="CCF45691.1"/>
    </source>
</evidence>
<accession>H1VZM9</accession>
<dbReference type="RefSeq" id="XP_018151308.1">
    <property type="nucleotide sequence ID" value="XM_018308990.1"/>
</dbReference>
<dbReference type="HOGENOM" id="CLU_2346572_0_0_1"/>
<reference evidence="5" key="4">
    <citation type="journal article" date="2017" name="BMC Genomics">
        <title>Gapless genome assembly of Colletotrichum higginsianum reveals chromosome structure and association of transposable elements with secondary metabolite gene clusters.</title>
        <authorList>
            <person name="Dallery J.-F."/>
            <person name="Lapalu N."/>
            <person name="Zampounis A."/>
            <person name="Pigne S."/>
            <person name="Luyten I."/>
            <person name="Amselem J."/>
            <person name="Wittenberg A.H.J."/>
            <person name="Zhou S."/>
            <person name="de Queiroz M.V."/>
            <person name="Robin G.P."/>
            <person name="Auger A."/>
            <person name="Hainaut M."/>
            <person name="Henrissat B."/>
            <person name="Kim K.-T."/>
            <person name="Lee Y.-H."/>
            <person name="Lespinet O."/>
            <person name="Schwartz D.C."/>
            <person name="Thon M.R."/>
            <person name="O'Connell R.J."/>
        </authorList>
    </citation>
    <scope>NUCLEOTIDE SEQUENCE [LARGE SCALE GENOMIC DNA]</scope>
    <source>
        <strain evidence="5">IMI 349063</strain>
    </source>
</reference>
<dbReference type="VEuPathDB" id="FungiDB:CH63R_14016"/>
<dbReference type="KEGG" id="chig:CH63R_14016"/>
<dbReference type="AlphaFoldDB" id="H1VZM9"/>
<proteinExistence type="predicted"/>
<gene>
    <name evidence="2" type="ORF">CH063_03678</name>
    <name evidence="3" type="ORF">CH63R_14016</name>
</gene>
<reference evidence="4" key="2">
    <citation type="journal article" date="2012" name="Nat. Genet.">
        <title>Lifestyle transitions in plant pathogenic Colletotrichum fungi deciphered by genome and transcriptome analyses.</title>
        <authorList>
            <person name="O'Connell R.J."/>
            <person name="Thon M.R."/>
            <person name="Hacquard S."/>
            <person name="Amyotte S.G."/>
            <person name="Kleemann J."/>
            <person name="Torres M.F."/>
            <person name="Damm U."/>
            <person name="Buiate E.A."/>
            <person name="Epstein L."/>
            <person name="Alkan N."/>
            <person name="Altmueller J."/>
            <person name="Alvarado-Balderrama L."/>
            <person name="Bauser C.A."/>
            <person name="Becker C."/>
            <person name="Birren B.W."/>
            <person name="Chen Z."/>
            <person name="Choi J."/>
            <person name="Crouch J.A."/>
            <person name="Duvick J.P."/>
            <person name="Farman M.A."/>
            <person name="Gan P."/>
            <person name="Heiman D."/>
            <person name="Henrissat B."/>
            <person name="Howard R.J."/>
            <person name="Kabbage M."/>
            <person name="Koch C."/>
            <person name="Kracher B."/>
            <person name="Kubo Y."/>
            <person name="Law A.D."/>
            <person name="Lebrun M.-H."/>
            <person name="Lee Y.-H."/>
            <person name="Miyara I."/>
            <person name="Moore N."/>
            <person name="Neumann U."/>
            <person name="Nordstroem K."/>
            <person name="Panaccione D.G."/>
            <person name="Panstruga R."/>
            <person name="Place M."/>
            <person name="Proctor R.H."/>
            <person name="Prusky D."/>
            <person name="Rech G."/>
            <person name="Reinhardt R."/>
            <person name="Rollins J.A."/>
            <person name="Rounsley S."/>
            <person name="Schardl C.L."/>
            <person name="Schwartz D.C."/>
            <person name="Shenoy N."/>
            <person name="Shirasu K."/>
            <person name="Sikhakolli U.R."/>
            <person name="Stueber K."/>
            <person name="Sukno S.A."/>
            <person name="Sweigard J.A."/>
            <person name="Takano Y."/>
            <person name="Takahara H."/>
            <person name="Trail F."/>
            <person name="van der Does H.C."/>
            <person name="Voll L.M."/>
            <person name="Will I."/>
            <person name="Young S."/>
            <person name="Zeng Q."/>
            <person name="Zhang J."/>
            <person name="Zhou S."/>
            <person name="Dickman M.B."/>
            <person name="Schulze-Lefert P."/>
            <person name="Ver Loren van Themaat E."/>
            <person name="Ma L.-J."/>
            <person name="Vaillancourt L.J."/>
        </authorList>
    </citation>
    <scope>NUCLEOTIDE SEQUENCE [LARGE SCALE GENOMIC DNA]</scope>
    <source>
        <strain evidence="4">IMI 349063</strain>
    </source>
</reference>